<feature type="compositionally biased region" description="Polar residues" evidence="6">
    <location>
        <begin position="113"/>
        <end position="135"/>
    </location>
</feature>
<evidence type="ECO:0000256" key="1">
    <source>
        <dbReference type="ARBA" id="ARBA00004123"/>
    </source>
</evidence>
<dbReference type="GO" id="GO:0008270">
    <property type="term" value="F:zinc ion binding"/>
    <property type="evidence" value="ECO:0007669"/>
    <property type="project" value="InterPro"/>
</dbReference>
<dbReference type="GO" id="GO:0000981">
    <property type="term" value="F:DNA-binding transcription factor activity, RNA polymerase II-specific"/>
    <property type="evidence" value="ECO:0007669"/>
    <property type="project" value="InterPro"/>
</dbReference>
<accession>A0A5C3NHJ6</accession>
<sequence length="726" mass="80425">MPKATSEAVSSSKGSHPNVLKRNQACHQCRRRKLKCDAKRPCSTCIRSHAHAVSHAPAGVDVPASPDCTYDEVVAEVSTPTSEGPKSRYERLESRINELEGLLRQKEKGGTDRPQSSRHATNSQVDPLLLQNSPFDNDATLRLPGPSPILSDLSFGLQPDSRTRVDSIGSYPQSNAPFGARIDSVSPASNGNPAKVPTSSSNAIVWATWPQSLPSPDLVRHLIDAFFAFHPHSNRLFHVPTFMSSFSLPPNHAKFPNSAILHAVCALGSLYTAAVSSPPRPNLSEEPPDELFTKRYQLRQGRSDTFADIQARYAKELIDEQLSMGEHLFEVLQASIILTWYYWAHARWCDVYLASSVVMRLSVAQGLSSCPPFHTIANSTRPLSLLPRATTVIEDEMRRNTFWLAYSAERLHGCGNGWALCLDDMDVSQLLPLRGDQFLQGSSVSPGERLWSQSKDIFTLHPADQTDSFALYIKAAMLISRVKNFNLRFRARQYTGDVTTIPADITNPHHPLDPRTTAAFIDLERNISSFRSSFPRHLSDPINANAVDCHLYTACLVPHMASMLLHEPHAELDHQGCVSACRILEAARGVLEYIYAVMSTSYDISLLDNFVTFAWFMAGRVLVRFLEAAQLSSGHEQIPQLVNEILCIRIAMAKMGERLPLAYRYQKMLTDFLVQKCGEVSAPSVTALAPRWPMLVPAPATAAYYEAAEAGAHYYSAVKSDIEITV</sequence>
<comment type="subcellular location">
    <subcellularLocation>
        <location evidence="1">Nucleus</location>
    </subcellularLocation>
</comment>
<keyword evidence="5" id="KW-0539">Nucleus</keyword>
<evidence type="ECO:0000313" key="9">
    <source>
        <dbReference type="Proteomes" id="UP000305948"/>
    </source>
</evidence>
<dbReference type="GO" id="GO:0003677">
    <property type="term" value="F:DNA binding"/>
    <property type="evidence" value="ECO:0007669"/>
    <property type="project" value="InterPro"/>
</dbReference>
<proteinExistence type="predicted"/>
<evidence type="ECO:0000256" key="6">
    <source>
        <dbReference type="SAM" id="MobiDB-lite"/>
    </source>
</evidence>
<feature type="domain" description="Zn(2)-C6 fungal-type" evidence="7">
    <location>
        <begin position="25"/>
        <end position="70"/>
    </location>
</feature>
<feature type="region of interest" description="Disordered" evidence="6">
    <location>
        <begin position="102"/>
        <end position="140"/>
    </location>
</feature>
<dbReference type="Pfam" id="PF04082">
    <property type="entry name" value="Fungal_trans"/>
    <property type="match status" value="1"/>
</dbReference>
<dbReference type="GO" id="GO:0006351">
    <property type="term" value="P:DNA-templated transcription"/>
    <property type="evidence" value="ECO:0007669"/>
    <property type="project" value="InterPro"/>
</dbReference>
<dbReference type="InterPro" id="IPR007219">
    <property type="entry name" value="XnlR_reg_dom"/>
</dbReference>
<feature type="region of interest" description="Disordered" evidence="6">
    <location>
        <begin position="1"/>
        <end position="24"/>
    </location>
</feature>
<dbReference type="SMART" id="SM00906">
    <property type="entry name" value="Fungal_trans"/>
    <property type="match status" value="1"/>
</dbReference>
<dbReference type="SMART" id="SM00066">
    <property type="entry name" value="GAL4"/>
    <property type="match status" value="1"/>
</dbReference>
<dbReference type="CDD" id="cd12148">
    <property type="entry name" value="fungal_TF_MHR"/>
    <property type="match status" value="1"/>
</dbReference>
<dbReference type="CDD" id="cd00067">
    <property type="entry name" value="GAL4"/>
    <property type="match status" value="1"/>
</dbReference>
<protein>
    <recommendedName>
        <fullName evidence="7">Zn(2)-C6 fungal-type domain-containing protein</fullName>
    </recommendedName>
</protein>
<keyword evidence="2" id="KW-0479">Metal-binding</keyword>
<evidence type="ECO:0000256" key="3">
    <source>
        <dbReference type="ARBA" id="ARBA00023015"/>
    </source>
</evidence>
<evidence type="ECO:0000259" key="7">
    <source>
        <dbReference type="PROSITE" id="PS50048"/>
    </source>
</evidence>
<dbReference type="OrthoDB" id="39175at2759"/>
<name>A0A5C3NHJ6_9AGAM</name>
<gene>
    <name evidence="8" type="ORF">OE88DRAFT_1650806</name>
</gene>
<evidence type="ECO:0000256" key="5">
    <source>
        <dbReference type="ARBA" id="ARBA00023242"/>
    </source>
</evidence>
<dbReference type="SUPFAM" id="SSF57701">
    <property type="entry name" value="Zn2/Cys6 DNA-binding domain"/>
    <property type="match status" value="1"/>
</dbReference>
<dbReference type="EMBL" id="ML213503">
    <property type="protein sequence ID" value="TFK57184.1"/>
    <property type="molecule type" value="Genomic_DNA"/>
</dbReference>
<feature type="compositionally biased region" description="Basic and acidic residues" evidence="6">
    <location>
        <begin position="102"/>
        <end position="111"/>
    </location>
</feature>
<feature type="region of interest" description="Disordered" evidence="6">
    <location>
        <begin position="161"/>
        <end position="197"/>
    </location>
</feature>
<dbReference type="STRING" id="5364.A0A5C3NHJ6"/>
<organism evidence="8 9">
    <name type="scientific">Heliocybe sulcata</name>
    <dbReference type="NCBI Taxonomy" id="5364"/>
    <lineage>
        <taxon>Eukaryota</taxon>
        <taxon>Fungi</taxon>
        <taxon>Dikarya</taxon>
        <taxon>Basidiomycota</taxon>
        <taxon>Agaricomycotina</taxon>
        <taxon>Agaricomycetes</taxon>
        <taxon>Gloeophyllales</taxon>
        <taxon>Gloeophyllaceae</taxon>
        <taxon>Heliocybe</taxon>
    </lineage>
</organism>
<dbReference type="PROSITE" id="PS50048">
    <property type="entry name" value="ZN2_CY6_FUNGAL_2"/>
    <property type="match status" value="1"/>
</dbReference>
<dbReference type="InterPro" id="IPR036864">
    <property type="entry name" value="Zn2-C6_fun-type_DNA-bd_sf"/>
</dbReference>
<dbReference type="InterPro" id="IPR001138">
    <property type="entry name" value="Zn2Cys6_DnaBD"/>
</dbReference>
<dbReference type="InterPro" id="IPR050815">
    <property type="entry name" value="TF_fung"/>
</dbReference>
<reference evidence="8 9" key="1">
    <citation type="journal article" date="2019" name="Nat. Ecol. Evol.">
        <title>Megaphylogeny resolves global patterns of mushroom evolution.</title>
        <authorList>
            <person name="Varga T."/>
            <person name="Krizsan K."/>
            <person name="Foldi C."/>
            <person name="Dima B."/>
            <person name="Sanchez-Garcia M."/>
            <person name="Sanchez-Ramirez S."/>
            <person name="Szollosi G.J."/>
            <person name="Szarkandi J.G."/>
            <person name="Papp V."/>
            <person name="Albert L."/>
            <person name="Andreopoulos W."/>
            <person name="Angelini C."/>
            <person name="Antonin V."/>
            <person name="Barry K.W."/>
            <person name="Bougher N.L."/>
            <person name="Buchanan P."/>
            <person name="Buyck B."/>
            <person name="Bense V."/>
            <person name="Catcheside P."/>
            <person name="Chovatia M."/>
            <person name="Cooper J."/>
            <person name="Damon W."/>
            <person name="Desjardin D."/>
            <person name="Finy P."/>
            <person name="Geml J."/>
            <person name="Haridas S."/>
            <person name="Hughes K."/>
            <person name="Justo A."/>
            <person name="Karasinski D."/>
            <person name="Kautmanova I."/>
            <person name="Kiss B."/>
            <person name="Kocsube S."/>
            <person name="Kotiranta H."/>
            <person name="LaButti K.M."/>
            <person name="Lechner B.E."/>
            <person name="Liimatainen K."/>
            <person name="Lipzen A."/>
            <person name="Lukacs Z."/>
            <person name="Mihaltcheva S."/>
            <person name="Morgado L.N."/>
            <person name="Niskanen T."/>
            <person name="Noordeloos M.E."/>
            <person name="Ohm R.A."/>
            <person name="Ortiz-Santana B."/>
            <person name="Ovrebo C."/>
            <person name="Racz N."/>
            <person name="Riley R."/>
            <person name="Savchenko A."/>
            <person name="Shiryaev A."/>
            <person name="Soop K."/>
            <person name="Spirin V."/>
            <person name="Szebenyi C."/>
            <person name="Tomsovsky M."/>
            <person name="Tulloss R.E."/>
            <person name="Uehling J."/>
            <person name="Grigoriev I.V."/>
            <person name="Vagvolgyi C."/>
            <person name="Papp T."/>
            <person name="Martin F.M."/>
            <person name="Miettinen O."/>
            <person name="Hibbett D.S."/>
            <person name="Nagy L.G."/>
        </authorList>
    </citation>
    <scope>NUCLEOTIDE SEQUENCE [LARGE SCALE GENOMIC DNA]</scope>
    <source>
        <strain evidence="8 9">OMC1185</strain>
    </source>
</reference>
<keyword evidence="9" id="KW-1185">Reference proteome</keyword>
<dbReference type="PANTHER" id="PTHR47338:SF29">
    <property type="entry name" value="ZN(2)-C6 FUNGAL-TYPE DOMAIN-CONTAINING PROTEIN"/>
    <property type="match status" value="1"/>
</dbReference>
<evidence type="ECO:0000256" key="4">
    <source>
        <dbReference type="ARBA" id="ARBA00023163"/>
    </source>
</evidence>
<feature type="compositionally biased region" description="Polar residues" evidence="6">
    <location>
        <begin position="186"/>
        <end position="197"/>
    </location>
</feature>
<dbReference type="GO" id="GO:0005634">
    <property type="term" value="C:nucleus"/>
    <property type="evidence" value="ECO:0007669"/>
    <property type="project" value="UniProtKB-SubCell"/>
</dbReference>
<dbReference type="AlphaFoldDB" id="A0A5C3NHJ6"/>
<keyword evidence="4" id="KW-0804">Transcription</keyword>
<evidence type="ECO:0000256" key="2">
    <source>
        <dbReference type="ARBA" id="ARBA00022723"/>
    </source>
</evidence>
<dbReference type="Gene3D" id="4.10.240.10">
    <property type="entry name" value="Zn(2)-C6 fungal-type DNA-binding domain"/>
    <property type="match status" value="1"/>
</dbReference>
<dbReference type="Pfam" id="PF00172">
    <property type="entry name" value="Zn_clus"/>
    <property type="match status" value="1"/>
</dbReference>
<dbReference type="Proteomes" id="UP000305948">
    <property type="component" value="Unassembled WGS sequence"/>
</dbReference>
<evidence type="ECO:0000313" key="8">
    <source>
        <dbReference type="EMBL" id="TFK57184.1"/>
    </source>
</evidence>
<keyword evidence="3" id="KW-0805">Transcription regulation</keyword>
<dbReference type="PANTHER" id="PTHR47338">
    <property type="entry name" value="ZN(II)2CYS6 TRANSCRIPTION FACTOR (EUROFUNG)-RELATED"/>
    <property type="match status" value="1"/>
</dbReference>